<evidence type="ECO:0008006" key="3">
    <source>
        <dbReference type="Google" id="ProtNLM"/>
    </source>
</evidence>
<protein>
    <recommendedName>
        <fullName evidence="3">WXG100 family type VII secretion target</fullName>
    </recommendedName>
</protein>
<reference evidence="1 2" key="1">
    <citation type="journal article" date="2010" name="Genome Biol. Evol.">
        <title>The sequence of a 1.8-mb bacterial linear plasmid reveals a rich evolutionary reservoir of secondary metabolic pathways.</title>
        <authorList>
            <person name="Medema M.H."/>
            <person name="Trefzer A."/>
            <person name="Kovalchuk A."/>
            <person name="van den Berg M."/>
            <person name="Mueller U."/>
            <person name="Heijne W."/>
            <person name="Wu L."/>
            <person name="Alam M.T."/>
            <person name="Ronning C.M."/>
            <person name="Nierman W.C."/>
            <person name="Bovenberg R.A.L."/>
            <person name="Breitling R."/>
            <person name="Takano E."/>
        </authorList>
    </citation>
    <scope>NUCLEOTIDE SEQUENCE [LARGE SCALE GENOMIC DNA]</scope>
    <source>
        <strain evidence="2">ATCC 27064 / DSM 738 / JCM 4710 / NBRC 13307 / NCIMB 12785 / NRRL 3585 / VKM Ac-602</strain>
        <plasmid evidence="1">pSCL4</plasmid>
    </source>
</reference>
<keyword evidence="2" id="KW-1185">Reference proteome</keyword>
<geneLocation type="plasmid" evidence="1 2">
    <name>pSCL4</name>
</geneLocation>
<dbReference type="RefSeq" id="WP_003955937.1">
    <property type="nucleotide sequence ID" value="NZ_CM000914.1"/>
</dbReference>
<evidence type="ECO:0000313" key="1">
    <source>
        <dbReference type="EMBL" id="EFG03547.2"/>
    </source>
</evidence>
<dbReference type="OrthoDB" id="4247883at2"/>
<dbReference type="Gene3D" id="1.10.287.1060">
    <property type="entry name" value="ESAT-6-like"/>
    <property type="match status" value="1"/>
</dbReference>
<sequence>MSTLDVDPEGLGKGGDALDEAGDKLKVIREEYVDRITHYRGCWGTGEFGEAFAKKYYEGLDPCVEGVDALSAAVKGSANSLKRTGANFRKTQDDIHSNTSGRR</sequence>
<accession>B5GVR2</accession>
<keyword evidence="1" id="KW-0614">Plasmid</keyword>
<gene>
    <name evidence="1" type="ORF">SCLAV_p0052</name>
</gene>
<proteinExistence type="predicted"/>
<dbReference type="Proteomes" id="UP000002357">
    <property type="component" value="Plasmid pSCL4"/>
</dbReference>
<dbReference type="GeneID" id="93733310"/>
<name>B5GVR2_STRCL</name>
<evidence type="ECO:0000313" key="2">
    <source>
        <dbReference type="Proteomes" id="UP000002357"/>
    </source>
</evidence>
<dbReference type="EMBL" id="CM000914">
    <property type="protein sequence ID" value="EFG03547.2"/>
    <property type="molecule type" value="Genomic_DNA"/>
</dbReference>
<dbReference type="AlphaFoldDB" id="B5GVR2"/>
<organism evidence="1 2">
    <name type="scientific">Streptomyces clavuligerus</name>
    <dbReference type="NCBI Taxonomy" id="1901"/>
    <lineage>
        <taxon>Bacteria</taxon>
        <taxon>Bacillati</taxon>
        <taxon>Actinomycetota</taxon>
        <taxon>Actinomycetes</taxon>
        <taxon>Kitasatosporales</taxon>
        <taxon>Streptomycetaceae</taxon>
        <taxon>Streptomyces</taxon>
    </lineage>
</organism>